<proteinExistence type="inferred from homology"/>
<evidence type="ECO:0000256" key="9">
    <source>
        <dbReference type="SAM" id="Coils"/>
    </source>
</evidence>
<dbReference type="Proteomes" id="UP000317650">
    <property type="component" value="Chromosome 1"/>
</dbReference>
<feature type="coiled-coil region" evidence="9">
    <location>
        <begin position="38"/>
        <end position="87"/>
    </location>
</feature>
<dbReference type="EMBL" id="PYDT01000004">
    <property type="protein sequence ID" value="THU63378.1"/>
    <property type="molecule type" value="Genomic_DNA"/>
</dbReference>
<sequence length="117" mass="13247">MSEVFDGYERQYCEISASLSRKCTSAAFLNGEKKKQKVSEIKSGLEDAENLIRKMNLEARSLQPSIKARLLAKLREYKSDIHNLKSEFERITIPNPNQAAREELLEPGMADTLATTL</sequence>
<name>A0A4S8JMD9_MUSBA</name>
<evidence type="ECO:0000256" key="5">
    <source>
        <dbReference type="ARBA" id="ARBA00022989"/>
    </source>
</evidence>
<dbReference type="GO" id="GO:0005794">
    <property type="term" value="C:Golgi apparatus"/>
    <property type="evidence" value="ECO:0007669"/>
    <property type="project" value="TreeGrafter"/>
</dbReference>
<keyword evidence="12" id="KW-1185">Reference proteome</keyword>
<keyword evidence="5" id="KW-1133">Transmembrane helix</keyword>
<evidence type="ECO:0000256" key="4">
    <source>
        <dbReference type="ARBA" id="ARBA00022927"/>
    </source>
</evidence>
<evidence type="ECO:0000256" key="7">
    <source>
        <dbReference type="ARBA" id="ARBA00023136"/>
    </source>
</evidence>
<keyword evidence="4" id="KW-0653">Protein transport</keyword>
<evidence type="ECO:0000259" key="10">
    <source>
        <dbReference type="Pfam" id="PF05008"/>
    </source>
</evidence>
<evidence type="ECO:0000313" key="12">
    <source>
        <dbReference type="Proteomes" id="UP000317650"/>
    </source>
</evidence>
<dbReference type="GO" id="GO:0031902">
    <property type="term" value="C:late endosome membrane"/>
    <property type="evidence" value="ECO:0007669"/>
    <property type="project" value="TreeGrafter"/>
</dbReference>
<gene>
    <name evidence="11" type="ORF">C4D60_Mb01t15140</name>
</gene>
<keyword evidence="2" id="KW-0813">Transport</keyword>
<comment type="similarity">
    <text evidence="1">Belongs to the VTI1 family.</text>
</comment>
<protein>
    <recommendedName>
        <fullName evidence="10">Vesicle transport v-SNARE N-terminal domain-containing protein</fullName>
    </recommendedName>
</protein>
<evidence type="ECO:0000256" key="3">
    <source>
        <dbReference type="ARBA" id="ARBA00022692"/>
    </source>
</evidence>
<dbReference type="InterPro" id="IPR038407">
    <property type="entry name" value="v-SNARE_N_sf"/>
</dbReference>
<keyword evidence="3" id="KW-0812">Transmembrane</keyword>
<accession>A0A4S8JMD9</accession>
<dbReference type="Pfam" id="PF05008">
    <property type="entry name" value="V-SNARE"/>
    <property type="match status" value="1"/>
</dbReference>
<dbReference type="PANTHER" id="PTHR21230">
    <property type="entry name" value="VESICLE TRANSPORT V-SNARE PROTEIN VTI1-RELATED"/>
    <property type="match status" value="1"/>
</dbReference>
<dbReference type="Gene3D" id="1.20.58.400">
    <property type="entry name" value="t-snare proteins"/>
    <property type="match status" value="1"/>
</dbReference>
<reference evidence="11 12" key="1">
    <citation type="journal article" date="2019" name="Nat. Plants">
        <title>Genome sequencing of Musa balbisiana reveals subgenome evolution and function divergence in polyploid bananas.</title>
        <authorList>
            <person name="Yao X."/>
        </authorList>
    </citation>
    <scope>NUCLEOTIDE SEQUENCE [LARGE SCALE GENOMIC DNA]</scope>
    <source>
        <strain evidence="12">cv. DH-PKW</strain>
        <tissue evidence="11">Leaves</tissue>
    </source>
</reference>
<dbReference type="SUPFAM" id="SSF47661">
    <property type="entry name" value="t-snare proteins"/>
    <property type="match status" value="1"/>
</dbReference>
<keyword evidence="6 9" id="KW-0175">Coiled coil</keyword>
<evidence type="ECO:0000256" key="8">
    <source>
        <dbReference type="ARBA" id="ARBA00046280"/>
    </source>
</evidence>
<dbReference type="AlphaFoldDB" id="A0A4S8JMD9"/>
<comment type="subcellular location">
    <subcellularLocation>
        <location evidence="8">Endomembrane system</location>
        <topology evidence="8">Single-pass type IV membrane protein</topology>
    </subcellularLocation>
</comment>
<evidence type="ECO:0000256" key="1">
    <source>
        <dbReference type="ARBA" id="ARBA00006108"/>
    </source>
</evidence>
<dbReference type="STRING" id="52838.A0A4S8JMD9"/>
<evidence type="ECO:0000256" key="6">
    <source>
        <dbReference type="ARBA" id="ARBA00023054"/>
    </source>
</evidence>
<dbReference type="GO" id="GO:0012507">
    <property type="term" value="C:ER to Golgi transport vesicle membrane"/>
    <property type="evidence" value="ECO:0007669"/>
    <property type="project" value="TreeGrafter"/>
</dbReference>
<dbReference type="PANTHER" id="PTHR21230:SF26">
    <property type="entry name" value="VESICLE TRANSPORT THROUGH INTERACTION WITH T-SNARES HOMOLOG 1A"/>
    <property type="match status" value="1"/>
</dbReference>
<dbReference type="InterPro" id="IPR010989">
    <property type="entry name" value="SNARE"/>
</dbReference>
<dbReference type="GO" id="GO:0005789">
    <property type="term" value="C:endoplasmic reticulum membrane"/>
    <property type="evidence" value="ECO:0007669"/>
    <property type="project" value="TreeGrafter"/>
</dbReference>
<organism evidence="11 12">
    <name type="scientific">Musa balbisiana</name>
    <name type="common">Banana</name>
    <dbReference type="NCBI Taxonomy" id="52838"/>
    <lineage>
        <taxon>Eukaryota</taxon>
        <taxon>Viridiplantae</taxon>
        <taxon>Streptophyta</taxon>
        <taxon>Embryophyta</taxon>
        <taxon>Tracheophyta</taxon>
        <taxon>Spermatophyta</taxon>
        <taxon>Magnoliopsida</taxon>
        <taxon>Liliopsida</taxon>
        <taxon>Zingiberales</taxon>
        <taxon>Musaceae</taxon>
        <taxon>Musa</taxon>
    </lineage>
</organism>
<dbReference type="FunFam" id="1.20.58.400:FF:000001">
    <property type="entry name" value="Vesicle transport through interaction with t-SNAREs homolog 1A"/>
    <property type="match status" value="1"/>
</dbReference>
<dbReference type="GO" id="GO:0006886">
    <property type="term" value="P:intracellular protein transport"/>
    <property type="evidence" value="ECO:0007669"/>
    <property type="project" value="InterPro"/>
</dbReference>
<dbReference type="GO" id="GO:0005484">
    <property type="term" value="F:SNAP receptor activity"/>
    <property type="evidence" value="ECO:0007669"/>
    <property type="project" value="TreeGrafter"/>
</dbReference>
<evidence type="ECO:0000313" key="11">
    <source>
        <dbReference type="EMBL" id="THU63378.1"/>
    </source>
</evidence>
<feature type="domain" description="Vesicle transport v-SNARE N-terminal" evidence="10">
    <location>
        <begin position="1"/>
        <end position="91"/>
    </location>
</feature>
<dbReference type="GO" id="GO:0031201">
    <property type="term" value="C:SNARE complex"/>
    <property type="evidence" value="ECO:0007669"/>
    <property type="project" value="TreeGrafter"/>
</dbReference>
<dbReference type="InterPro" id="IPR007705">
    <property type="entry name" value="Vesicle_trsprt_v-SNARE_N"/>
</dbReference>
<evidence type="ECO:0000256" key="2">
    <source>
        <dbReference type="ARBA" id="ARBA00022448"/>
    </source>
</evidence>
<dbReference type="GO" id="GO:0006906">
    <property type="term" value="P:vesicle fusion"/>
    <property type="evidence" value="ECO:0007669"/>
    <property type="project" value="TreeGrafter"/>
</dbReference>
<keyword evidence="7" id="KW-0472">Membrane</keyword>
<dbReference type="GO" id="GO:0000149">
    <property type="term" value="F:SNARE binding"/>
    <property type="evidence" value="ECO:0007669"/>
    <property type="project" value="TreeGrafter"/>
</dbReference>
<comment type="caution">
    <text evidence="11">The sequence shown here is derived from an EMBL/GenBank/DDBJ whole genome shotgun (WGS) entry which is preliminary data.</text>
</comment>